<reference evidence="13" key="1">
    <citation type="submission" date="2015-12" db="EMBL/GenBank/DDBJ databases">
        <title>De novo transcriptome assembly of four potential Pierce s Disease insect vectors from Arizona vineyards.</title>
        <authorList>
            <person name="Tassone E.E."/>
        </authorList>
    </citation>
    <scope>NUCLEOTIDE SEQUENCE</scope>
</reference>
<evidence type="ECO:0000256" key="3">
    <source>
        <dbReference type="ARBA" id="ARBA00022468"/>
    </source>
</evidence>
<comment type="similarity">
    <text evidence="2">Belongs to the GAPVD1 family.</text>
</comment>
<dbReference type="GO" id="GO:0005085">
    <property type="term" value="F:guanyl-nucleotide exchange factor activity"/>
    <property type="evidence" value="ECO:0007669"/>
    <property type="project" value="UniProtKB-KW"/>
</dbReference>
<feature type="compositionally biased region" description="Polar residues" evidence="9">
    <location>
        <begin position="551"/>
        <end position="564"/>
    </location>
</feature>
<evidence type="ECO:0000256" key="6">
    <source>
        <dbReference type="ARBA" id="ARBA00023136"/>
    </source>
</evidence>
<dbReference type="Pfam" id="PF18151">
    <property type="entry name" value="DUF5601"/>
    <property type="match status" value="1"/>
</dbReference>
<dbReference type="PROSITE" id="PS50018">
    <property type="entry name" value="RAS_GTPASE_ACTIV_2"/>
    <property type="match status" value="1"/>
</dbReference>
<dbReference type="InterPro" id="IPR037191">
    <property type="entry name" value="VPS9_dom_sf"/>
</dbReference>
<comment type="subcellular location">
    <subcellularLocation>
        <location evidence="1">Membrane</location>
        <topology evidence="1">Peripheral membrane protein</topology>
    </subcellularLocation>
</comment>
<dbReference type="GO" id="GO:0051049">
    <property type="term" value="P:regulation of transport"/>
    <property type="evidence" value="ECO:0007669"/>
    <property type="project" value="UniProtKB-ARBA"/>
</dbReference>
<feature type="region of interest" description="Disordered" evidence="9">
    <location>
        <begin position="455"/>
        <end position="496"/>
    </location>
</feature>
<name>A0A1B6E0D7_9HEMI</name>
<evidence type="ECO:0000313" key="12">
    <source>
        <dbReference type="EMBL" id="JAS07405.1"/>
    </source>
</evidence>
<dbReference type="PANTHER" id="PTHR23101:SF25">
    <property type="entry name" value="GTPASE-ACTIVATING PROTEIN AND VPS9 DOMAIN-CONTAINING PROTEIN 1"/>
    <property type="match status" value="1"/>
</dbReference>
<feature type="domain" description="Ras-GAP" evidence="10">
    <location>
        <begin position="153"/>
        <end position="357"/>
    </location>
</feature>
<sequence>MDNTLILSDLLELATHLRQERLFVISERAHLQELNEKVTFASSRLAQSTWILFQQRVNLNKLVMSRPDCTPSMCCKRADSLESTKFVDAYKILGYQEAIMYGHFLNCLRSSPELLASCLVAGEQLLPEAMAQVIQSLVAGLYGSCILPEDKLIVLQLLRHLTEMQMVPSDDPRRLLRHGSGAFSLLYSSFHAGLFSAKLFLTAALHDPIMQLLMEDEKYLDIDPDKAAVRFSPEERFKKFGQEGTPEYAANLQKYRNWTISCLVTTTKRFISSLHENMHCFPTSVCWLVRQISSLLTKGGNVEEEEVFAIITDLVFSNFICPAIVNPEPYGITDAPIGSIARFNLIQVAQILQMLAMRRYKAGDPKVEDLYSQFGKECVSAILDQMLEGIQTENKNEEASVADNRIKEISRTAALFTEAELHNLVTFLRTVANGQTETGGKLDHKKLTDLLSQVPAHSENGHTKNIKKPSPNKVSHKGRNSLTNGDTPDESNGEEENMNKPVLAILFDPNSEACVGLLSEQKILSGTLITDDNRMNGIVNRESQEKRARFSVSQDDGSIGNVSDNLEAVSEGASNRSVASSLEMETEDQNDNLSDMVSANVSGRGSPNISGRDTPSSQITEGEETNQNVEVVVQQQELEFAAETNKSDLSRFDIDDKFGKFQIKKLIEGADETISLVSDTWSTDVLGSDSETLEQLPQPPGPPGPPLQILQGPQLLDVSETASEAWSTDVVASDSERMTEVDTDDTASVARSDDTARSEFESRGDLEADDTPIGQGNSTFRPIREENFTRPIIPPSPTRVELMSGLSQSANVTGRGGAQSDYRRQTIEYVDSNRRSYARIGASLGLEDLTRNQTSEKPPELKPALVATTHAIINTLGPATSSPTHPNVPTSMFTQSLPTIPSSSTSTQLKPNQLKTIQNLNQEVTIEDSEMATRIASVGVCLSNTSLASTSSSASSSESRPKPPDLSLPATPLVLNGSVVLSESSSSTVPKPQTSTGAIPKSISFDKTAERGDKESLDEDGKQKRNFFRNFKLPFKSRRGKSSFRGMDDIGRCIEPGGDNETMGALRIRRNLSEESRPVQNDTSDEILAKYRRKSAVVDSRSLSGDGSKGNKPGNNIELPVAGSFVDDDERLTIDPTRVETSYAFGDAKKKLRLVLSTAEMQQVPDGLPTLRNAWSQKENELVAFLQLQLAEAINLQDRALIAHLHETLRCVRLFDSQGCRKLFESIKDDYKSRAPYVAYLVRYGQSLLSTQAHLERLIERVKCDRTVCSAFLIAVCVRLFLEKRETLINEFTTEFQQLTLPDEKNDLLDKFLHKLSVDMDRDSIWQASSVNQLEDARTAVERAVISRVYIYAMYPNGDADINRDQVLHEHMKKLAKIITPNHKDLRIPKIFHYECPWPSAQAEIVAISAYKTPRDKLQCVFRCCTTIMNLLSLAFDSGVPAADDLVPVLVYVILKANPPSLLSTVQYVSSFYANRLEGEQHYWWIQFCAAIEFIKTMD</sequence>
<evidence type="ECO:0000256" key="1">
    <source>
        <dbReference type="ARBA" id="ARBA00004170"/>
    </source>
</evidence>
<feature type="region of interest" description="Disordered" evidence="9">
    <location>
        <begin position="541"/>
        <end position="626"/>
    </location>
</feature>
<dbReference type="SUPFAM" id="SSF48350">
    <property type="entry name" value="GTPase activation domain, GAP"/>
    <property type="match status" value="1"/>
</dbReference>
<keyword evidence="4" id="KW-0254">Endocytosis</keyword>
<evidence type="ECO:0000259" key="11">
    <source>
        <dbReference type="PROSITE" id="PS51205"/>
    </source>
</evidence>
<dbReference type="SMART" id="SM00167">
    <property type="entry name" value="VPS9"/>
    <property type="match status" value="1"/>
</dbReference>
<evidence type="ECO:0000259" key="10">
    <source>
        <dbReference type="PROSITE" id="PS50018"/>
    </source>
</evidence>
<feature type="domain" description="VPS9" evidence="11">
    <location>
        <begin position="1362"/>
        <end position="1499"/>
    </location>
</feature>
<feature type="compositionally biased region" description="Basic and acidic residues" evidence="9">
    <location>
        <begin position="751"/>
        <end position="766"/>
    </location>
</feature>
<evidence type="ECO:0000256" key="8">
    <source>
        <dbReference type="ARBA" id="ARBA00068997"/>
    </source>
</evidence>
<protein>
    <recommendedName>
        <fullName evidence="8">Receptor-mediated endocytosis protein 6 homolog</fullName>
    </recommendedName>
</protein>
<dbReference type="Pfam" id="PF00616">
    <property type="entry name" value="RasGAP"/>
    <property type="match status" value="1"/>
</dbReference>
<feature type="region of interest" description="Disordered" evidence="9">
    <location>
        <begin position="948"/>
        <end position="1022"/>
    </location>
</feature>
<dbReference type="GO" id="GO:0005096">
    <property type="term" value="F:GTPase activator activity"/>
    <property type="evidence" value="ECO:0007669"/>
    <property type="project" value="UniProtKB-KW"/>
</dbReference>
<dbReference type="EMBL" id="GEDC01029893">
    <property type="protein sequence ID" value="JAS07405.1"/>
    <property type="molecule type" value="Transcribed_RNA"/>
</dbReference>
<proteinExistence type="inferred from homology"/>
<dbReference type="CDD" id="cd05129">
    <property type="entry name" value="RasGAP_RAP6"/>
    <property type="match status" value="1"/>
</dbReference>
<dbReference type="GO" id="GO:0006897">
    <property type="term" value="P:endocytosis"/>
    <property type="evidence" value="ECO:0007669"/>
    <property type="project" value="UniProtKB-KW"/>
</dbReference>
<dbReference type="InterPro" id="IPR045046">
    <property type="entry name" value="Vps9-like"/>
</dbReference>
<feature type="compositionally biased region" description="Polar residues" evidence="9">
    <location>
        <begin position="591"/>
        <end position="620"/>
    </location>
</feature>
<dbReference type="Pfam" id="PF02204">
    <property type="entry name" value="VPS9"/>
    <property type="match status" value="1"/>
</dbReference>
<feature type="compositionally biased region" description="Pro residues" evidence="9">
    <location>
        <begin position="697"/>
        <end position="706"/>
    </location>
</feature>
<dbReference type="InterPro" id="IPR003123">
    <property type="entry name" value="VPS9"/>
</dbReference>
<feature type="compositionally biased region" description="Basic and acidic residues" evidence="9">
    <location>
        <begin position="1007"/>
        <end position="1022"/>
    </location>
</feature>
<dbReference type="FunFam" id="1.20.1050.80:FF:000001">
    <property type="entry name" value="GTPase-activating protein and VPS9 domain-containing protein 1 isoform X1"/>
    <property type="match status" value="1"/>
</dbReference>
<feature type="compositionally biased region" description="Polar residues" evidence="9">
    <location>
        <begin position="988"/>
        <end position="997"/>
    </location>
</feature>
<accession>A0A1B6E0D7</accession>
<dbReference type="PROSITE" id="PS51205">
    <property type="entry name" value="VPS9"/>
    <property type="match status" value="1"/>
</dbReference>
<keyword evidence="3" id="KW-0343">GTPase activation</keyword>
<dbReference type="Gene3D" id="1.20.1050.80">
    <property type="entry name" value="VPS9 domain"/>
    <property type="match status" value="1"/>
</dbReference>
<feature type="compositionally biased region" description="Acidic residues" evidence="9">
    <location>
        <begin position="487"/>
        <end position="496"/>
    </location>
</feature>
<dbReference type="GO" id="GO:0031267">
    <property type="term" value="F:small GTPase binding"/>
    <property type="evidence" value="ECO:0007669"/>
    <property type="project" value="TreeGrafter"/>
</dbReference>
<dbReference type="InterPro" id="IPR008936">
    <property type="entry name" value="Rho_GTPase_activation_prot"/>
</dbReference>
<keyword evidence="5" id="KW-0344">Guanine-nucleotide releasing factor</keyword>
<feature type="region of interest" description="Disordered" evidence="9">
    <location>
        <begin position="1099"/>
        <end position="1120"/>
    </location>
</feature>
<dbReference type="InterPro" id="IPR041545">
    <property type="entry name" value="DUF5601"/>
</dbReference>
<gene>
    <name evidence="12" type="ORF">g.32942</name>
    <name evidence="13" type="ORF">g.32946</name>
</gene>
<evidence type="ECO:0000313" key="13">
    <source>
        <dbReference type="EMBL" id="JAS31380.1"/>
    </source>
</evidence>
<dbReference type="GO" id="GO:0016020">
    <property type="term" value="C:membrane"/>
    <property type="evidence" value="ECO:0007669"/>
    <property type="project" value="UniProtKB-SubCell"/>
</dbReference>
<organism evidence="13">
    <name type="scientific">Clastoptera arizonana</name>
    <name type="common">Arizona spittle bug</name>
    <dbReference type="NCBI Taxonomy" id="38151"/>
    <lineage>
        <taxon>Eukaryota</taxon>
        <taxon>Metazoa</taxon>
        <taxon>Ecdysozoa</taxon>
        <taxon>Arthropoda</taxon>
        <taxon>Hexapoda</taxon>
        <taxon>Insecta</taxon>
        <taxon>Pterygota</taxon>
        <taxon>Neoptera</taxon>
        <taxon>Paraneoptera</taxon>
        <taxon>Hemiptera</taxon>
        <taxon>Auchenorrhyncha</taxon>
        <taxon>Cercopoidea</taxon>
        <taxon>Clastopteridae</taxon>
        <taxon>Clastoptera</taxon>
    </lineage>
</organism>
<dbReference type="GO" id="GO:0030139">
    <property type="term" value="C:endocytic vesicle"/>
    <property type="evidence" value="ECO:0007669"/>
    <property type="project" value="TreeGrafter"/>
</dbReference>
<evidence type="ECO:0000256" key="2">
    <source>
        <dbReference type="ARBA" id="ARBA00008489"/>
    </source>
</evidence>
<dbReference type="GO" id="GO:0005829">
    <property type="term" value="C:cytosol"/>
    <property type="evidence" value="ECO:0007669"/>
    <property type="project" value="TreeGrafter"/>
</dbReference>
<dbReference type="Gene3D" id="1.10.506.10">
    <property type="entry name" value="GTPase Activation - p120gap, domain 1"/>
    <property type="match status" value="1"/>
</dbReference>
<feature type="compositionally biased region" description="Low complexity" evidence="9">
    <location>
        <begin position="948"/>
        <end position="958"/>
    </location>
</feature>
<feature type="compositionally biased region" description="Low complexity" evidence="9">
    <location>
        <begin position="973"/>
        <end position="987"/>
    </location>
</feature>
<evidence type="ECO:0000256" key="4">
    <source>
        <dbReference type="ARBA" id="ARBA00022583"/>
    </source>
</evidence>
<evidence type="ECO:0000256" key="5">
    <source>
        <dbReference type="ARBA" id="ARBA00022658"/>
    </source>
</evidence>
<evidence type="ECO:0000256" key="9">
    <source>
        <dbReference type="SAM" id="MobiDB-lite"/>
    </source>
</evidence>
<evidence type="ECO:0000256" key="7">
    <source>
        <dbReference type="ARBA" id="ARBA00053914"/>
    </source>
</evidence>
<feature type="compositionally biased region" description="Low complexity" evidence="9">
    <location>
        <begin position="707"/>
        <end position="716"/>
    </location>
</feature>
<feature type="region of interest" description="Disordered" evidence="9">
    <location>
        <begin position="689"/>
        <end position="798"/>
    </location>
</feature>
<dbReference type="SUPFAM" id="SSF109993">
    <property type="entry name" value="VPS9 domain"/>
    <property type="match status" value="1"/>
</dbReference>
<comment type="function">
    <text evidence="7">Acts both as a GTPase-activating protein (GAP) and a guanine nucleotide exchange factor (GEF), and participates in endocytosis.</text>
</comment>
<dbReference type="EMBL" id="GEDC01005918">
    <property type="protein sequence ID" value="JAS31380.1"/>
    <property type="molecule type" value="Transcribed_RNA"/>
</dbReference>
<keyword evidence="6" id="KW-0472">Membrane</keyword>
<dbReference type="PANTHER" id="PTHR23101">
    <property type="entry name" value="RAB GDP/GTP EXCHANGE FACTOR"/>
    <property type="match status" value="1"/>
</dbReference>
<dbReference type="InterPro" id="IPR001936">
    <property type="entry name" value="RasGAP_dom"/>
</dbReference>